<evidence type="ECO:0000313" key="2">
    <source>
        <dbReference type="Proteomes" id="UP000814033"/>
    </source>
</evidence>
<reference evidence="1" key="2">
    <citation type="journal article" date="2022" name="New Phytol.">
        <title>Evolutionary transition to the ectomycorrhizal habit in the genomes of a hyperdiverse lineage of mushroom-forming fungi.</title>
        <authorList>
            <person name="Looney B."/>
            <person name="Miyauchi S."/>
            <person name="Morin E."/>
            <person name="Drula E."/>
            <person name="Courty P.E."/>
            <person name="Kohler A."/>
            <person name="Kuo A."/>
            <person name="LaButti K."/>
            <person name="Pangilinan J."/>
            <person name="Lipzen A."/>
            <person name="Riley R."/>
            <person name="Andreopoulos W."/>
            <person name="He G."/>
            <person name="Johnson J."/>
            <person name="Nolan M."/>
            <person name="Tritt A."/>
            <person name="Barry K.W."/>
            <person name="Grigoriev I.V."/>
            <person name="Nagy L.G."/>
            <person name="Hibbett D."/>
            <person name="Henrissat B."/>
            <person name="Matheny P.B."/>
            <person name="Labbe J."/>
            <person name="Martin F.M."/>
        </authorList>
    </citation>
    <scope>NUCLEOTIDE SEQUENCE</scope>
    <source>
        <strain evidence="1">FP105234-sp</strain>
    </source>
</reference>
<gene>
    <name evidence="1" type="ORF">FA95DRAFT_1481618</name>
</gene>
<organism evidence="1 2">
    <name type="scientific">Auriscalpium vulgare</name>
    <dbReference type="NCBI Taxonomy" id="40419"/>
    <lineage>
        <taxon>Eukaryota</taxon>
        <taxon>Fungi</taxon>
        <taxon>Dikarya</taxon>
        <taxon>Basidiomycota</taxon>
        <taxon>Agaricomycotina</taxon>
        <taxon>Agaricomycetes</taxon>
        <taxon>Russulales</taxon>
        <taxon>Auriscalpiaceae</taxon>
        <taxon>Auriscalpium</taxon>
    </lineage>
</organism>
<reference evidence="1" key="1">
    <citation type="submission" date="2021-02" db="EMBL/GenBank/DDBJ databases">
        <authorList>
            <consortium name="DOE Joint Genome Institute"/>
            <person name="Ahrendt S."/>
            <person name="Looney B.P."/>
            <person name="Miyauchi S."/>
            <person name="Morin E."/>
            <person name="Drula E."/>
            <person name="Courty P.E."/>
            <person name="Chicoki N."/>
            <person name="Fauchery L."/>
            <person name="Kohler A."/>
            <person name="Kuo A."/>
            <person name="Labutti K."/>
            <person name="Pangilinan J."/>
            <person name="Lipzen A."/>
            <person name="Riley R."/>
            <person name="Andreopoulos W."/>
            <person name="He G."/>
            <person name="Johnson J."/>
            <person name="Barry K.W."/>
            <person name="Grigoriev I.V."/>
            <person name="Nagy L."/>
            <person name="Hibbett D."/>
            <person name="Henrissat B."/>
            <person name="Matheny P.B."/>
            <person name="Labbe J."/>
            <person name="Martin F."/>
        </authorList>
    </citation>
    <scope>NUCLEOTIDE SEQUENCE</scope>
    <source>
        <strain evidence="1">FP105234-sp</strain>
    </source>
</reference>
<comment type="caution">
    <text evidence="1">The sequence shown here is derived from an EMBL/GenBank/DDBJ whole genome shotgun (WGS) entry which is preliminary data.</text>
</comment>
<proteinExistence type="predicted"/>
<evidence type="ECO:0000313" key="1">
    <source>
        <dbReference type="EMBL" id="KAI0053405.1"/>
    </source>
</evidence>
<protein>
    <submittedName>
        <fullName evidence="1">ARM repeat-containing protein</fullName>
    </submittedName>
</protein>
<keyword evidence="2" id="KW-1185">Reference proteome</keyword>
<dbReference type="Proteomes" id="UP000814033">
    <property type="component" value="Unassembled WGS sequence"/>
</dbReference>
<accession>A0ACB8SAG9</accession>
<sequence>MGKSQKKRNMRRHNPMRVPDSHLPKGLASASSSSSKTEAILPIIQKMESPDPTERKWACVAVSNLIYNDPSTRRLLQGKDVVGVLIGRLADSEEEVVVEAAGALRNLCIDGGYEICAEMFNKNIIAPLRTFIPKISTTLAQYIESPKTAPENAQKVVYEFADNVITILWCLSETSNKALNAVNQLSLIQFLMAFLAFRDKLPLATVTSAAQCLYVLTDDNAPAIEDVRTNLDHIACLLAIANARASDRKGKAPASEERAAALSILACGILRNLAPIPPPSAAASLDLDKDVLLPVLVPAITSTSVAEATAAVQQLLARQAGEPPIQRASAGHAPKSDHKSESELELERIETRLRAIQFALEILTGICATLPDPDEAVEDDGEIEEVAEADVDDNDEQMDLDDAPPTTSGPTPPSSSFLPTILEPLLALIQPTALSFPPYDAPSPHPPTTSALSAIHISALECLNNAFLSLAAAPTASVAADVAAGQRVWDAVWRALSATGTDGGAGQERRMEVWGIAVGVLWGIGIVWAGKIPPQEEQVKILMQLCDSREDPTVRVKCIGTLESLAQNPDAIDANRVIATYLLSLLPTAAGPSPVGTEPLLQAVSALIDIYADEGRPYDVNFRTGGYLDVLAGAIEGLRKAVKGIDRKKEGGRELRRRGEEVRDNLVAFVQYRRQLGV</sequence>
<name>A0ACB8SAG9_9AGAM</name>
<dbReference type="EMBL" id="MU275840">
    <property type="protein sequence ID" value="KAI0053405.1"/>
    <property type="molecule type" value="Genomic_DNA"/>
</dbReference>